<keyword evidence="4" id="KW-0720">Serine protease</keyword>
<dbReference type="InterPro" id="IPR029045">
    <property type="entry name" value="ClpP/crotonase-like_dom_sf"/>
</dbReference>
<dbReference type="PROSITE" id="PS50106">
    <property type="entry name" value="PDZ"/>
    <property type="match status" value="1"/>
</dbReference>
<dbReference type="GO" id="GO:0006508">
    <property type="term" value="P:proteolysis"/>
    <property type="evidence" value="ECO:0007669"/>
    <property type="project" value="UniProtKB-KW"/>
</dbReference>
<dbReference type="STRING" id="1184267.A11Q_2245"/>
<gene>
    <name evidence="6" type="ORF">A11Q_2245</name>
</gene>
<dbReference type="Gene3D" id="2.30.42.10">
    <property type="match status" value="1"/>
</dbReference>
<evidence type="ECO:0000259" key="5">
    <source>
        <dbReference type="PROSITE" id="PS50106"/>
    </source>
</evidence>
<evidence type="ECO:0000313" key="7">
    <source>
        <dbReference type="Proteomes" id="UP000012040"/>
    </source>
</evidence>
<dbReference type="GO" id="GO:0030288">
    <property type="term" value="C:outer membrane-bounded periplasmic space"/>
    <property type="evidence" value="ECO:0007669"/>
    <property type="project" value="TreeGrafter"/>
</dbReference>
<protein>
    <submittedName>
        <fullName evidence="6">Carboxyl-terminal protease</fullName>
    </submittedName>
</protein>
<dbReference type="eggNOG" id="COG0793">
    <property type="taxonomic scope" value="Bacteria"/>
</dbReference>
<dbReference type="SMART" id="SM00245">
    <property type="entry name" value="TSPc"/>
    <property type="match status" value="1"/>
</dbReference>
<proteinExistence type="inferred from homology"/>
<dbReference type="SUPFAM" id="SSF52096">
    <property type="entry name" value="ClpP/crotonase"/>
    <property type="match status" value="1"/>
</dbReference>
<dbReference type="PATRIC" id="fig|1184267.3.peg.2274"/>
<dbReference type="Proteomes" id="UP000012040">
    <property type="component" value="Chromosome"/>
</dbReference>
<dbReference type="PANTHER" id="PTHR32060">
    <property type="entry name" value="TAIL-SPECIFIC PROTEASE"/>
    <property type="match status" value="1"/>
</dbReference>
<dbReference type="Gene3D" id="3.90.226.10">
    <property type="entry name" value="2-enoyl-CoA Hydratase, Chain A, domain 1"/>
    <property type="match status" value="1"/>
</dbReference>
<evidence type="ECO:0000313" key="6">
    <source>
        <dbReference type="EMBL" id="AGH96461.1"/>
    </source>
</evidence>
<dbReference type="Pfam" id="PF17820">
    <property type="entry name" value="PDZ_6"/>
    <property type="match status" value="1"/>
</dbReference>
<dbReference type="SUPFAM" id="SSF50156">
    <property type="entry name" value="PDZ domain-like"/>
    <property type="match status" value="1"/>
</dbReference>
<dbReference type="HOGENOM" id="CLU_017295_1_2_7"/>
<reference evidence="6 7" key="1">
    <citation type="journal article" date="2013" name="ISME J.">
        <title>By their genes ye shall know them: genomic signatures of predatory bacteria.</title>
        <authorList>
            <person name="Pasternak Z."/>
            <person name="Pietrokovski S."/>
            <person name="Rotem O."/>
            <person name="Gophna U."/>
            <person name="Lurie-Weinberger M.N."/>
            <person name="Jurkevitch E."/>
        </authorList>
    </citation>
    <scope>NUCLEOTIDE SEQUENCE [LARGE SCALE GENOMIC DNA]</scope>
    <source>
        <strain evidence="6 7">JSS</strain>
    </source>
</reference>
<accession>M4VEK0</accession>
<keyword evidence="2 6" id="KW-0645">Protease</keyword>
<evidence type="ECO:0000256" key="4">
    <source>
        <dbReference type="ARBA" id="ARBA00022825"/>
    </source>
</evidence>
<dbReference type="Pfam" id="PF03572">
    <property type="entry name" value="Peptidase_S41"/>
    <property type="match status" value="1"/>
</dbReference>
<keyword evidence="3" id="KW-0378">Hydrolase</keyword>
<dbReference type="AlphaFoldDB" id="M4VEK0"/>
<dbReference type="GO" id="GO:0007165">
    <property type="term" value="P:signal transduction"/>
    <property type="evidence" value="ECO:0007669"/>
    <property type="project" value="TreeGrafter"/>
</dbReference>
<dbReference type="EMBL" id="CP003537">
    <property type="protein sequence ID" value="AGH96461.1"/>
    <property type="molecule type" value="Genomic_DNA"/>
</dbReference>
<evidence type="ECO:0000256" key="1">
    <source>
        <dbReference type="ARBA" id="ARBA00009179"/>
    </source>
</evidence>
<dbReference type="GO" id="GO:0008236">
    <property type="term" value="F:serine-type peptidase activity"/>
    <property type="evidence" value="ECO:0007669"/>
    <property type="project" value="UniProtKB-KW"/>
</dbReference>
<dbReference type="InterPro" id="IPR004447">
    <property type="entry name" value="Peptidase_S41A"/>
</dbReference>
<name>M4VEK0_9BACT</name>
<dbReference type="PANTHER" id="PTHR32060:SF22">
    <property type="entry name" value="CARBOXYL-TERMINAL-PROCESSING PEPTIDASE 3, CHLOROPLASTIC"/>
    <property type="match status" value="1"/>
</dbReference>
<feature type="domain" description="PDZ" evidence="5">
    <location>
        <begin position="165"/>
        <end position="241"/>
    </location>
</feature>
<dbReference type="CDD" id="cd07560">
    <property type="entry name" value="Peptidase_S41_CPP"/>
    <property type="match status" value="1"/>
</dbReference>
<sequence>MVLAGIGGLSAKTIYFFDQTDSSEKQKIEAYWDKTALGFSEVSEIINNQKCNSSAGYYKACLAALSQSALLLQKQVDLQSGRLVDVVESDYLVEKNEKDLMSLYAENLTSRLDFEKELQELIQGAKKDELKSSFYGRMINAFLSVYADPHTYVLPLNFYSNVGSKMDRSKFFVGISYEKLQGDFYIRRVSKNSDAELAGIRVGDKVLSVDSIDLKGLSYSEFSDLMTNEEKTGFVFVVQRGEQTLNLKLQRTYRQLNHVQYSLIKSNKNYAYVNFTKFGSGACLEIARAIQTAREEKVGGMILDLRDNAGGQMEQAACIAGLFLGKNKKAYYVEYFSPEQPNEVALTSEEQLYDGPLVVLINSSSASSSELLAGALQEYGRALIVGERSFGKGTFQEPESWKLNPKVTLYKTQGFYLLPSRNSTQLRGVVPDVVIEDNEHARREENLYLNPLKAEENLYAGLAEREKVRAYSYPACDSVGTLKGTSNSEDSYLATAVQHLGCVQPWSSSLAEQKAHSIN</sequence>
<dbReference type="InterPro" id="IPR041489">
    <property type="entry name" value="PDZ_6"/>
</dbReference>
<dbReference type="SMART" id="SM00228">
    <property type="entry name" value="PDZ"/>
    <property type="match status" value="1"/>
</dbReference>
<comment type="similarity">
    <text evidence="1">Belongs to the peptidase S41A family.</text>
</comment>
<dbReference type="KEGG" id="bex:A11Q_2245"/>
<dbReference type="InterPro" id="IPR001478">
    <property type="entry name" value="PDZ"/>
</dbReference>
<organism evidence="6 7">
    <name type="scientific">Pseudobdellovibrio exovorus JSS</name>
    <dbReference type="NCBI Taxonomy" id="1184267"/>
    <lineage>
        <taxon>Bacteria</taxon>
        <taxon>Pseudomonadati</taxon>
        <taxon>Bdellovibrionota</taxon>
        <taxon>Bdellovibrionia</taxon>
        <taxon>Bdellovibrionales</taxon>
        <taxon>Pseudobdellovibrionaceae</taxon>
        <taxon>Pseudobdellovibrio</taxon>
    </lineage>
</organism>
<dbReference type="Gene3D" id="3.30.750.44">
    <property type="match status" value="1"/>
</dbReference>
<dbReference type="GO" id="GO:0004175">
    <property type="term" value="F:endopeptidase activity"/>
    <property type="evidence" value="ECO:0007669"/>
    <property type="project" value="TreeGrafter"/>
</dbReference>
<keyword evidence="7" id="KW-1185">Reference proteome</keyword>
<dbReference type="InterPro" id="IPR036034">
    <property type="entry name" value="PDZ_sf"/>
</dbReference>
<evidence type="ECO:0000256" key="3">
    <source>
        <dbReference type="ARBA" id="ARBA00022801"/>
    </source>
</evidence>
<evidence type="ECO:0000256" key="2">
    <source>
        <dbReference type="ARBA" id="ARBA00022670"/>
    </source>
</evidence>
<dbReference type="InterPro" id="IPR005151">
    <property type="entry name" value="Tail-specific_protease"/>
</dbReference>